<dbReference type="AlphaFoldDB" id="A0A8H4MZR4"/>
<dbReference type="GO" id="GO:0050661">
    <property type="term" value="F:NADP binding"/>
    <property type="evidence" value="ECO:0007669"/>
    <property type="project" value="InterPro"/>
</dbReference>
<keyword evidence="2" id="KW-0175">Coiled coil</keyword>
<proteinExistence type="inferred from homology"/>
<dbReference type="InterPro" id="IPR036867">
    <property type="entry name" value="R3H_dom_sf"/>
</dbReference>
<dbReference type="CDD" id="cd02325">
    <property type="entry name" value="R3H"/>
    <property type="match status" value="1"/>
</dbReference>
<organism evidence="6 7">
    <name type="scientific">Botryosphaeria dothidea</name>
    <dbReference type="NCBI Taxonomy" id="55169"/>
    <lineage>
        <taxon>Eukaryota</taxon>
        <taxon>Fungi</taxon>
        <taxon>Dikarya</taxon>
        <taxon>Ascomycota</taxon>
        <taxon>Pezizomycotina</taxon>
        <taxon>Dothideomycetes</taxon>
        <taxon>Dothideomycetes incertae sedis</taxon>
        <taxon>Botryosphaeriales</taxon>
        <taxon>Botryosphaeriaceae</taxon>
        <taxon>Botryosphaeria</taxon>
    </lineage>
</organism>
<dbReference type="Pfam" id="PF03446">
    <property type="entry name" value="NAD_binding_2"/>
    <property type="match status" value="1"/>
</dbReference>
<dbReference type="Gene3D" id="1.10.1040.10">
    <property type="entry name" value="N-(1-d-carboxylethyl)-l-norvaline Dehydrogenase, domain 2"/>
    <property type="match status" value="1"/>
</dbReference>
<feature type="region of interest" description="Disordered" evidence="3">
    <location>
        <begin position="447"/>
        <end position="517"/>
    </location>
</feature>
<dbReference type="SUPFAM" id="SSF51735">
    <property type="entry name" value="NAD(P)-binding Rossmann-fold domains"/>
    <property type="match status" value="1"/>
</dbReference>
<dbReference type="PANTHER" id="PTHR43580:SF3">
    <property type="entry name" value="6-PHOSPHOGLUCONATE DEHYDROGENASE FAMILY PROTEIN (AFU_ORTHOLOGUE AFUA_2G11600)"/>
    <property type="match status" value="1"/>
</dbReference>
<dbReference type="InterPro" id="IPR006115">
    <property type="entry name" value="6PGDH_NADP-bd"/>
</dbReference>
<feature type="compositionally biased region" description="Basic and acidic residues" evidence="3">
    <location>
        <begin position="470"/>
        <end position="503"/>
    </location>
</feature>
<gene>
    <name evidence="6" type="ORF">GTA08_BOTSDO09032</name>
</gene>
<dbReference type="OrthoDB" id="10256743at2759"/>
<evidence type="ECO:0000256" key="1">
    <source>
        <dbReference type="ARBA" id="ARBA00007598"/>
    </source>
</evidence>
<protein>
    <submittedName>
        <fullName evidence="6">Uv-damaged DNA-binding protein</fullName>
    </submittedName>
</protein>
<dbReference type="InterPro" id="IPR025952">
    <property type="entry name" value="R3H-assoc_dom"/>
</dbReference>
<comment type="caution">
    <text evidence="6">The sequence shown here is derived from an EMBL/GenBank/DDBJ whole genome shotgun (WGS) entry which is preliminary data.</text>
</comment>
<dbReference type="Proteomes" id="UP000572817">
    <property type="component" value="Unassembled WGS sequence"/>
</dbReference>
<reference evidence="6" key="1">
    <citation type="submission" date="2020-04" db="EMBL/GenBank/DDBJ databases">
        <title>Genome Assembly and Annotation of Botryosphaeria dothidea sdau 11-99, a Latent Pathogen of Apple Fruit Ring Rot in China.</title>
        <authorList>
            <person name="Yu C."/>
            <person name="Diao Y."/>
            <person name="Lu Q."/>
            <person name="Zhao J."/>
            <person name="Cui S."/>
            <person name="Peng C."/>
            <person name="He B."/>
            <person name="Liu H."/>
        </authorList>
    </citation>
    <scope>NUCLEOTIDE SEQUENCE [LARGE SCALE GENOMIC DNA]</scope>
    <source>
        <strain evidence="6">Sdau11-99</strain>
    </source>
</reference>
<dbReference type="Pfam" id="PF13902">
    <property type="entry name" value="R3H-assoc"/>
    <property type="match status" value="1"/>
</dbReference>
<dbReference type="InterPro" id="IPR013328">
    <property type="entry name" value="6PGD_dom2"/>
</dbReference>
<comment type="similarity">
    <text evidence="1">Belongs to the HIBADH-related family. NP60 subfamily.</text>
</comment>
<dbReference type="InterPro" id="IPR036291">
    <property type="entry name" value="NAD(P)-bd_dom_sf"/>
</dbReference>
<evidence type="ECO:0000259" key="4">
    <source>
        <dbReference type="Pfam" id="PF03446"/>
    </source>
</evidence>
<evidence type="ECO:0000313" key="7">
    <source>
        <dbReference type="Proteomes" id="UP000572817"/>
    </source>
</evidence>
<dbReference type="PANTHER" id="PTHR43580">
    <property type="entry name" value="OXIDOREDUCTASE GLYR1-RELATED"/>
    <property type="match status" value="1"/>
</dbReference>
<dbReference type="GO" id="GO:0003677">
    <property type="term" value="F:DNA binding"/>
    <property type="evidence" value="ECO:0007669"/>
    <property type="project" value="UniProtKB-KW"/>
</dbReference>
<accession>A0A8H4MZR4</accession>
<dbReference type="SUPFAM" id="SSF82708">
    <property type="entry name" value="R3H domain"/>
    <property type="match status" value="1"/>
</dbReference>
<name>A0A8H4MZR4_9PEZI</name>
<dbReference type="EMBL" id="WWBZ02000062">
    <property type="protein sequence ID" value="KAF4303565.1"/>
    <property type="molecule type" value="Genomic_DNA"/>
</dbReference>
<evidence type="ECO:0000259" key="5">
    <source>
        <dbReference type="Pfam" id="PF13902"/>
    </source>
</evidence>
<feature type="domain" description="6-phosphogluconate dehydrogenase NADP-binding" evidence="4">
    <location>
        <begin position="5"/>
        <end position="155"/>
    </location>
</feature>
<feature type="coiled-coil region" evidence="2">
    <location>
        <begin position="558"/>
        <end position="598"/>
    </location>
</feature>
<feature type="domain" description="R3H-associated N-terminal" evidence="5">
    <location>
        <begin position="472"/>
        <end position="595"/>
    </location>
</feature>
<dbReference type="InterPro" id="IPR008927">
    <property type="entry name" value="6-PGluconate_DH-like_C_sf"/>
</dbReference>
<dbReference type="Gene3D" id="3.40.50.720">
    <property type="entry name" value="NAD(P)-binding Rossmann-like Domain"/>
    <property type="match status" value="1"/>
</dbReference>
<dbReference type="InterPro" id="IPR051265">
    <property type="entry name" value="HIBADH-related_NP60_sf"/>
</dbReference>
<evidence type="ECO:0000313" key="6">
    <source>
        <dbReference type="EMBL" id="KAF4303565.1"/>
    </source>
</evidence>
<keyword evidence="6" id="KW-0238">DNA-binding</keyword>
<feature type="compositionally biased region" description="Polar residues" evidence="3">
    <location>
        <begin position="452"/>
        <end position="461"/>
    </location>
</feature>
<keyword evidence="7" id="KW-1185">Reference proteome</keyword>
<evidence type="ECO:0000256" key="2">
    <source>
        <dbReference type="SAM" id="Coils"/>
    </source>
</evidence>
<sequence length="924" mass="102491">MAPQLAWIGLGNMGRGMCSNLVEKGNLDKPLIIFNRTKKRADDLSAKLPPGKSTVVSTVGEAVQKSDIIFTCVGDDKAIEETIDAALAGDVTGKLFVDCSTVHPETSDGLAKKIAAKGAGFVAGPVFGAPAMADAGQLIFVLAGDASLIEKVKPYTTGVMGKAIIDFSGQAHGKATLLKVIGNTFIFNMIEALSVGHTLAEKSGLGTDNLHQFIETMFPGPYVAYSNRMRSGDYFKREEPLFQVDLARKDARHALSLAQSSGAKLRAVEVIDSHLEGVQKHQGAKGDVAGIYGSSNEMTRREHVRRDAVVRLLLVHFLAHPLISTIHPPLLPCPSAPRSPSLALYTPILSSHRVHLSPRAPLVSRSPGSEFLLVNRVATLSYRAPPTMAIPTIAEAPPGVPEQPIDVEAWTEETSQALGAIHITPPARTPARGTTVTLDIPLDDHVLPRAQSGENGDTTAAQAVRSGYTRRREPLRRDSLKRREALLKGKEGSRQRRRWENDRLLNNPHAQPPLPSDWEVRPQYQFQYVPYAVASYWDKELAARSAARNTKGTKPAVSKEEEAAEEALKQVRERLKKKRAARNMLEDIEREVRKFVQNWEEKARKDEQEDLIDPDSEDEQIVFVGRNGQMSDMRAAEEELRKDLMVFDSLAGDRSAAFGRWLVHSIAAYYGLETWSITTGTPAKREAYIGIKEHRLKTGRRNVTRKPLPQPLWSMHRPDHFHVVNCLCHRSTRRFLTRLRPPQSFLPISTATASEPQPHHQHTPKQPLATIDTCDASKMCQLCQITTIAGRDRWPKPLEPLVADIRKDVARIHPDAEAYLSAARNPAHDAEDAETRRQSLITALRAIATAVELVEAEREDWWKGKAGVRKACQEEGREEMLRQLNLVNNKVVAMVRDMEARVEMFARWGLDVKDWGDGNDGEES</sequence>
<dbReference type="SUPFAM" id="SSF48179">
    <property type="entry name" value="6-phosphogluconate dehydrogenase C-terminal domain-like"/>
    <property type="match status" value="1"/>
</dbReference>
<evidence type="ECO:0000256" key="3">
    <source>
        <dbReference type="SAM" id="MobiDB-lite"/>
    </source>
</evidence>